<proteinExistence type="predicted"/>
<reference evidence="3" key="1">
    <citation type="journal article" date="2019" name="Int. J. Syst. Evol. Microbiol.">
        <title>The Global Catalogue of Microorganisms (GCM) 10K type strain sequencing project: providing services to taxonomists for standard genome sequencing and annotation.</title>
        <authorList>
            <consortium name="The Broad Institute Genomics Platform"/>
            <consortium name="The Broad Institute Genome Sequencing Center for Infectious Disease"/>
            <person name="Wu L."/>
            <person name="Ma J."/>
        </authorList>
    </citation>
    <scope>NUCLEOTIDE SEQUENCE [LARGE SCALE GENOMIC DNA]</scope>
    <source>
        <strain evidence="3">JCM 9371</strain>
    </source>
</reference>
<dbReference type="Gene3D" id="1.10.10.10">
    <property type="entry name" value="Winged helix-like DNA-binding domain superfamily/Winged helix DNA-binding domain"/>
    <property type="match status" value="1"/>
</dbReference>
<name>A0ABW2XBQ7_9ACTN</name>
<evidence type="ECO:0000259" key="1">
    <source>
        <dbReference type="PROSITE" id="PS50987"/>
    </source>
</evidence>
<gene>
    <name evidence="2" type="ORF">ACFQZM_04105</name>
</gene>
<evidence type="ECO:0000313" key="2">
    <source>
        <dbReference type="EMBL" id="MFD0683671.1"/>
    </source>
</evidence>
<dbReference type="InterPro" id="IPR052543">
    <property type="entry name" value="HTH_Metal-responsive_Reg"/>
</dbReference>
<comment type="caution">
    <text evidence="2">The sequence shown here is derived from an EMBL/GenBank/DDBJ whole genome shotgun (WGS) entry which is preliminary data.</text>
</comment>
<dbReference type="SUPFAM" id="SSF46785">
    <property type="entry name" value="Winged helix' DNA-binding domain"/>
    <property type="match status" value="1"/>
</dbReference>
<dbReference type="CDD" id="cd00090">
    <property type="entry name" value="HTH_ARSR"/>
    <property type="match status" value="1"/>
</dbReference>
<dbReference type="Proteomes" id="UP001597063">
    <property type="component" value="Unassembled WGS sequence"/>
</dbReference>
<feature type="domain" description="HTH arsR-type" evidence="1">
    <location>
        <begin position="7"/>
        <end position="102"/>
    </location>
</feature>
<organism evidence="2 3">
    <name type="scientific">Actinomadura fibrosa</name>
    <dbReference type="NCBI Taxonomy" id="111802"/>
    <lineage>
        <taxon>Bacteria</taxon>
        <taxon>Bacillati</taxon>
        <taxon>Actinomycetota</taxon>
        <taxon>Actinomycetes</taxon>
        <taxon>Streptosporangiales</taxon>
        <taxon>Thermomonosporaceae</taxon>
        <taxon>Actinomadura</taxon>
    </lineage>
</organism>
<dbReference type="PRINTS" id="PR00778">
    <property type="entry name" value="HTHARSR"/>
</dbReference>
<accession>A0ABW2XBQ7</accession>
<sequence>MAVWIDPQDRVLASVTALAAELADPIRLTVLQLLTAEGPHTLSRLADTLDVTAPRLANHLARLRARGLVTVERTGRHAVYRASAPGLDDVLAALARYAHADPSARPGRPAAPGDIARTCYGHTAGRLGVAVYTTLVDRDALRPPDGDGTVTLGPGAAAFADFGIDLDGIAPGRRKLATACLDRTLRLPHLGGVLGDAVLDAFLRRGLVEQNEGSRDLTITAEGAEALPALLPGFTPDPEPMSG</sequence>
<dbReference type="PANTHER" id="PTHR39168">
    <property type="entry name" value="TRANSCRIPTIONAL REGULATOR-RELATED"/>
    <property type="match status" value="1"/>
</dbReference>
<evidence type="ECO:0000313" key="3">
    <source>
        <dbReference type="Proteomes" id="UP001597063"/>
    </source>
</evidence>
<dbReference type="EMBL" id="JBHTGP010000003">
    <property type="protein sequence ID" value="MFD0683671.1"/>
    <property type="molecule type" value="Genomic_DNA"/>
</dbReference>
<dbReference type="RefSeq" id="WP_131754819.1">
    <property type="nucleotide sequence ID" value="NZ_CAACUY010000001.1"/>
</dbReference>
<keyword evidence="3" id="KW-1185">Reference proteome</keyword>
<dbReference type="PROSITE" id="PS50987">
    <property type="entry name" value="HTH_ARSR_2"/>
    <property type="match status" value="1"/>
</dbReference>
<protein>
    <submittedName>
        <fullName evidence="2">ArsR/SmtB family transcription factor</fullName>
    </submittedName>
</protein>
<dbReference type="SMART" id="SM00418">
    <property type="entry name" value="HTH_ARSR"/>
    <property type="match status" value="1"/>
</dbReference>
<dbReference type="NCBIfam" id="NF033788">
    <property type="entry name" value="HTH_metalloreg"/>
    <property type="match status" value="1"/>
</dbReference>
<dbReference type="InterPro" id="IPR011991">
    <property type="entry name" value="ArsR-like_HTH"/>
</dbReference>
<dbReference type="InterPro" id="IPR001845">
    <property type="entry name" value="HTH_ArsR_DNA-bd_dom"/>
</dbReference>
<dbReference type="InterPro" id="IPR036388">
    <property type="entry name" value="WH-like_DNA-bd_sf"/>
</dbReference>
<dbReference type="Pfam" id="PF12840">
    <property type="entry name" value="HTH_20"/>
    <property type="match status" value="1"/>
</dbReference>
<dbReference type="PANTHER" id="PTHR39168:SF2">
    <property type="entry name" value="HTH-TYPE TRANSCRIPTIONAL REGULATOR CMTR"/>
    <property type="match status" value="1"/>
</dbReference>
<dbReference type="InterPro" id="IPR036390">
    <property type="entry name" value="WH_DNA-bd_sf"/>
</dbReference>